<organism evidence="2">
    <name type="scientific">viral metagenome</name>
    <dbReference type="NCBI Taxonomy" id="1070528"/>
    <lineage>
        <taxon>unclassified sequences</taxon>
        <taxon>metagenomes</taxon>
        <taxon>organismal metagenomes</taxon>
    </lineage>
</organism>
<evidence type="ECO:0000256" key="1">
    <source>
        <dbReference type="SAM" id="Phobius"/>
    </source>
</evidence>
<protein>
    <submittedName>
        <fullName evidence="2">Uncharacterized protein</fullName>
    </submittedName>
</protein>
<dbReference type="AlphaFoldDB" id="A0A6C0L0Q5"/>
<proteinExistence type="predicted"/>
<accession>A0A6C0L0Q5</accession>
<dbReference type="EMBL" id="MN741024">
    <property type="protein sequence ID" value="QHU23133.1"/>
    <property type="molecule type" value="Genomic_DNA"/>
</dbReference>
<sequence>MAKAKCPWWSITLVKWMDYLAGICFLWTGIAICVMVMVSPTMIMSPPFPIIIGLSLLCGTALKIMSSMVIQVGLHDTWGLFVSSLIYTIIFAALAFVALRSQIGMIFSLLNPEKIAQIAACLGEEGATSLADRATNIANKQVDAVAGNLVQSASPLVEQANAVQLAAAQTGAQVASAQQGLVQQANAVQRAAAQTSAQVAATPQVLAQPIR</sequence>
<feature type="transmembrane region" description="Helical" evidence="1">
    <location>
        <begin position="50"/>
        <end position="72"/>
    </location>
</feature>
<evidence type="ECO:0000313" key="2">
    <source>
        <dbReference type="EMBL" id="QHU23133.1"/>
    </source>
</evidence>
<feature type="transmembrane region" description="Helical" evidence="1">
    <location>
        <begin position="19"/>
        <end position="38"/>
    </location>
</feature>
<keyword evidence="1" id="KW-0812">Transmembrane</keyword>
<keyword evidence="1" id="KW-1133">Transmembrane helix</keyword>
<feature type="transmembrane region" description="Helical" evidence="1">
    <location>
        <begin position="78"/>
        <end position="99"/>
    </location>
</feature>
<name>A0A6C0L0Q5_9ZZZZ</name>
<reference evidence="2" key="1">
    <citation type="journal article" date="2020" name="Nature">
        <title>Giant virus diversity and host interactions through global metagenomics.</title>
        <authorList>
            <person name="Schulz F."/>
            <person name="Roux S."/>
            <person name="Paez-Espino D."/>
            <person name="Jungbluth S."/>
            <person name="Walsh D.A."/>
            <person name="Denef V.J."/>
            <person name="McMahon K.D."/>
            <person name="Konstantinidis K.T."/>
            <person name="Eloe-Fadrosh E.A."/>
            <person name="Kyrpides N.C."/>
            <person name="Woyke T."/>
        </authorList>
    </citation>
    <scope>NUCLEOTIDE SEQUENCE</scope>
    <source>
        <strain evidence="2">GVMAG-S-ERX555907-63</strain>
    </source>
</reference>
<keyword evidence="1" id="KW-0472">Membrane</keyword>